<dbReference type="AlphaFoldDB" id="A0A1K0G9W2"/>
<protein>
    <recommendedName>
        <fullName evidence="1">Magnesium transporter MgtE intracellular domain-containing protein</fullName>
    </recommendedName>
</protein>
<organism evidence="2 3">
    <name type="scientific">Couchioplanes caeruleus subsp. caeruleus</name>
    <dbReference type="NCBI Taxonomy" id="56427"/>
    <lineage>
        <taxon>Bacteria</taxon>
        <taxon>Bacillati</taxon>
        <taxon>Actinomycetota</taxon>
        <taxon>Actinomycetes</taxon>
        <taxon>Micromonosporales</taxon>
        <taxon>Micromonosporaceae</taxon>
        <taxon>Couchioplanes</taxon>
    </lineage>
</organism>
<dbReference type="Pfam" id="PF03448">
    <property type="entry name" value="MgtE_N"/>
    <property type="match status" value="1"/>
</dbReference>
<feature type="domain" description="Magnesium transporter MgtE intracellular" evidence="1">
    <location>
        <begin position="46"/>
        <end position="129"/>
    </location>
</feature>
<evidence type="ECO:0000313" key="2">
    <source>
        <dbReference type="EMBL" id="OJF14026.1"/>
    </source>
</evidence>
<comment type="caution">
    <text evidence="2">The sequence shown here is derived from an EMBL/GenBank/DDBJ whole genome shotgun (WGS) entry which is preliminary data.</text>
</comment>
<keyword evidence="3" id="KW-1185">Reference proteome</keyword>
<proteinExistence type="predicted"/>
<evidence type="ECO:0000313" key="3">
    <source>
        <dbReference type="Proteomes" id="UP000182486"/>
    </source>
</evidence>
<dbReference type="EMBL" id="MEIA01000121">
    <property type="protein sequence ID" value="OJF14026.1"/>
    <property type="molecule type" value="Genomic_DNA"/>
</dbReference>
<name>A0A1K0G9W2_9ACTN</name>
<dbReference type="SUPFAM" id="SSF158791">
    <property type="entry name" value="MgtE N-terminal domain-like"/>
    <property type="match status" value="1"/>
</dbReference>
<evidence type="ECO:0000259" key="1">
    <source>
        <dbReference type="Pfam" id="PF03448"/>
    </source>
</evidence>
<dbReference type="Proteomes" id="UP000182486">
    <property type="component" value="Unassembled WGS sequence"/>
</dbReference>
<sequence>MLGAMPTEHVVTMLNATPPQRAVGVLLSMPRDRIDALLGAMDGRLIAKLLIAAEPERRATLLGHLDDARLAAELALLPLVEAAAVLAALPAERARPQLDRVSSEDLAMLLDAMPGPQRRRLVEVLEPMRLAGLRRVAYDKRVVESLRRTAAGLQWVPDDRDSNLLAGVLHRLFGVALRYLDSGRLPPAAVTSAQRAFAAQQVHGLLIVTNALPSVEAEERAADPDAGIPTLVITWDPDDNDGVLGRALVRLAG</sequence>
<reference evidence="2 3" key="1">
    <citation type="submission" date="2016-09" db="EMBL/GenBank/DDBJ databases">
        <title>Couchioplanes caeruleus draft genome sequence.</title>
        <authorList>
            <person name="Sheehan J."/>
            <person name="Caffrey P."/>
        </authorList>
    </citation>
    <scope>NUCLEOTIDE SEQUENCE [LARGE SCALE GENOMIC DNA]</scope>
    <source>
        <strain evidence="2 3">DSM 43634</strain>
    </source>
</reference>
<accession>A0A1K0G9W2</accession>
<dbReference type="InterPro" id="IPR006668">
    <property type="entry name" value="Mg_transptr_MgtE_intracell_dom"/>
</dbReference>
<gene>
    <name evidence="2" type="ORF">BG844_11920</name>
</gene>